<dbReference type="InterPro" id="IPR007374">
    <property type="entry name" value="ASCH_domain"/>
</dbReference>
<evidence type="ECO:0000313" key="2">
    <source>
        <dbReference type="EMBL" id="SHE43005.1"/>
    </source>
</evidence>
<name>A0A1M4TF54_9BACT</name>
<dbReference type="AlphaFoldDB" id="A0A1M4TF54"/>
<reference evidence="2 3" key="1">
    <citation type="submission" date="2016-11" db="EMBL/GenBank/DDBJ databases">
        <authorList>
            <person name="Jaros S."/>
            <person name="Januszkiewicz K."/>
            <person name="Wedrychowicz H."/>
        </authorList>
    </citation>
    <scope>NUCLEOTIDE SEQUENCE [LARGE SCALE GENOMIC DNA]</scope>
    <source>
        <strain evidence="2 3">DSM 18119</strain>
    </source>
</reference>
<dbReference type="Gene3D" id="2.30.130.30">
    <property type="entry name" value="Hypothetical protein"/>
    <property type="match status" value="1"/>
</dbReference>
<dbReference type="SUPFAM" id="SSF88697">
    <property type="entry name" value="PUA domain-like"/>
    <property type="match status" value="1"/>
</dbReference>
<protein>
    <submittedName>
        <fullName evidence="2">ASCH domain-containing protein</fullName>
    </submittedName>
</protein>
<evidence type="ECO:0000313" key="3">
    <source>
        <dbReference type="Proteomes" id="UP000184048"/>
    </source>
</evidence>
<sequence length="158" mass="18210">MAEKQRIYKALIMNDYPGAPYADWIKNGEKTIETRFRTFNYRGDIVICCGKTNSVGKNAGKALCIVELWKIRPMKKGDEKAAGVKFNPKLNCFLLKNWRHFSRDFEFSPQRISGAWQSLFDISIPNDVEIISKPYIKAFPEKRAVTYNSFSSKDSLQI</sequence>
<dbReference type="EMBL" id="FQUU01000001">
    <property type="protein sequence ID" value="SHE43005.1"/>
    <property type="molecule type" value="Genomic_DNA"/>
</dbReference>
<gene>
    <name evidence="2" type="ORF">SAMN02745131_00434</name>
</gene>
<dbReference type="Proteomes" id="UP000184048">
    <property type="component" value="Unassembled WGS sequence"/>
</dbReference>
<evidence type="ECO:0000259" key="1">
    <source>
        <dbReference type="Pfam" id="PF04266"/>
    </source>
</evidence>
<dbReference type="InterPro" id="IPR015947">
    <property type="entry name" value="PUA-like_sf"/>
</dbReference>
<keyword evidence="3" id="KW-1185">Reference proteome</keyword>
<organism evidence="2 3">
    <name type="scientific">Flavisolibacter ginsengisoli DSM 18119</name>
    <dbReference type="NCBI Taxonomy" id="1121884"/>
    <lineage>
        <taxon>Bacteria</taxon>
        <taxon>Pseudomonadati</taxon>
        <taxon>Bacteroidota</taxon>
        <taxon>Chitinophagia</taxon>
        <taxon>Chitinophagales</taxon>
        <taxon>Chitinophagaceae</taxon>
        <taxon>Flavisolibacter</taxon>
    </lineage>
</organism>
<accession>A0A1M4TF54</accession>
<proteinExistence type="predicted"/>
<dbReference type="OrthoDB" id="1492238at2"/>
<dbReference type="Pfam" id="PF04266">
    <property type="entry name" value="ASCH"/>
    <property type="match status" value="1"/>
</dbReference>
<feature type="domain" description="ASCH" evidence="1">
    <location>
        <begin position="18"/>
        <end position="105"/>
    </location>
</feature>
<dbReference type="RefSeq" id="WP_072833573.1">
    <property type="nucleotide sequence ID" value="NZ_FQUU01000001.1"/>
</dbReference>